<keyword evidence="3" id="KW-0378">Hydrolase</keyword>
<feature type="chain" id="PRO_5047543766" description="Endonuclease I" evidence="4">
    <location>
        <begin position="17"/>
        <end position="782"/>
    </location>
</feature>
<dbReference type="Pfam" id="PF04231">
    <property type="entry name" value="Endonuclease_1"/>
    <property type="match status" value="1"/>
</dbReference>
<dbReference type="PANTHER" id="PTHR33607">
    <property type="entry name" value="ENDONUCLEASE-1"/>
    <property type="match status" value="1"/>
</dbReference>
<keyword evidence="2" id="KW-0540">Nuclease</keyword>
<dbReference type="InterPro" id="IPR044925">
    <property type="entry name" value="His-Me_finger_sf"/>
</dbReference>
<evidence type="ECO:0000313" key="5">
    <source>
        <dbReference type="EMBL" id="NHM02924.1"/>
    </source>
</evidence>
<protein>
    <recommendedName>
        <fullName evidence="7">Endonuclease I</fullName>
    </recommendedName>
</protein>
<keyword evidence="4" id="KW-0732">Signal</keyword>
<dbReference type="Proteomes" id="UP000800984">
    <property type="component" value="Unassembled WGS sequence"/>
</dbReference>
<evidence type="ECO:0000256" key="3">
    <source>
        <dbReference type="ARBA" id="ARBA00022801"/>
    </source>
</evidence>
<sequence length="782" mass="86104">MKKLILLLFISCFSFAQIPAYYSSINFNQTGNTLKTALGNLITSTHTNKISYSPGVWNALQAADLNPNNSGEVLLLYGYNDTDAISKNDRLDLVGNICSGSCPAGSWNREHVYAKSLGTPALVDGGSGASSDAGEDAHHIRAADVTFNADRGNRLFADGEGDAGNVGIYWYPGDEWKGDVARMMMYMYLRYPTQCLATNVGSGATTYNVDMPDIFLEWNEEDPVSQFEKTRNNVLQSIQGNRNPFIDNPYLATMIWGGPQAPDAWNTLTCPTTTTWNGSSWNNGIPNKNVRAIISGNYTSIGNLDACSLDITGTAQVLLQSNHIFTIARGINVASTANFTVQNNANLVQINNITNTGNITILKNSANLLRLDYTAWSSPVGNQNLLSFSPQTLTNRFYTYNPGATTTPTAYTAINPGTNSFAIGKGYLIRSPNNWSSSTASSYIGQFIGVPNNGEYFIPIPLGYNLVGNPYAASIEANHFIATNRTVENLYFWTHTTQASGGMYTVNNFASYTTLGGVASAAGGAIPDGSIKPGQGFYLYTSENETAWFHNALRYNTINNQFFRQNNSKDVFRLNLSSADKNYNQILVGYTDKATDAFDLGIDGKIFEYDEAMLYSIIDKEKYVIQGKGNFTINDIVPLGVKIKNKGLYTIFFENKDGVFSSQKVYLKDNFTGSTSDLSEPYSFMSEEGIFDNRFEIIYKKEKNITVSTNDIFTLSNENSITVISTQKEIAEIIVYDILGKEIKKQNGKATDFEIPLNKNNQVLLLDITLKDGSKHHNKVIH</sequence>
<feature type="signal peptide" evidence="4">
    <location>
        <begin position="1"/>
        <end position="16"/>
    </location>
</feature>
<accession>A0ABX0IAP7</accession>
<gene>
    <name evidence="5" type="ORF">G4D72_12480</name>
</gene>
<keyword evidence="6" id="KW-1185">Reference proteome</keyword>
<name>A0ABX0IAP7_9FLAO</name>
<dbReference type="EMBL" id="JAAJBT010000009">
    <property type="protein sequence ID" value="NHM02924.1"/>
    <property type="molecule type" value="Genomic_DNA"/>
</dbReference>
<dbReference type="RefSeq" id="WP_166078064.1">
    <property type="nucleotide sequence ID" value="NZ_JAAJBT010000009.1"/>
</dbReference>
<evidence type="ECO:0000256" key="2">
    <source>
        <dbReference type="ARBA" id="ARBA00022722"/>
    </source>
</evidence>
<organism evidence="5 6">
    <name type="scientific">Flavobacterium difficile</name>
    <dbReference type="NCBI Taxonomy" id="2709659"/>
    <lineage>
        <taxon>Bacteria</taxon>
        <taxon>Pseudomonadati</taxon>
        <taxon>Bacteroidota</taxon>
        <taxon>Flavobacteriia</taxon>
        <taxon>Flavobacteriales</taxon>
        <taxon>Flavobacteriaceae</taxon>
        <taxon>Flavobacterium</taxon>
    </lineage>
</organism>
<reference evidence="5 6" key="1">
    <citation type="submission" date="2020-02" db="EMBL/GenBank/DDBJ databases">
        <authorList>
            <person name="Chen W.-M."/>
        </authorList>
    </citation>
    <scope>NUCLEOTIDE SEQUENCE [LARGE SCALE GENOMIC DNA]</scope>
    <source>
        <strain evidence="5 6">KDG-16</strain>
    </source>
</reference>
<evidence type="ECO:0008006" key="7">
    <source>
        <dbReference type="Google" id="ProtNLM"/>
    </source>
</evidence>
<dbReference type="InterPro" id="IPR007346">
    <property type="entry name" value="Endonuclease-I"/>
</dbReference>
<proteinExistence type="inferred from homology"/>
<evidence type="ECO:0000313" key="6">
    <source>
        <dbReference type="Proteomes" id="UP000800984"/>
    </source>
</evidence>
<evidence type="ECO:0000256" key="4">
    <source>
        <dbReference type="SAM" id="SignalP"/>
    </source>
</evidence>
<dbReference type="SUPFAM" id="SSF54060">
    <property type="entry name" value="His-Me finger endonucleases"/>
    <property type="match status" value="1"/>
</dbReference>
<dbReference type="PANTHER" id="PTHR33607:SF2">
    <property type="entry name" value="ENDONUCLEASE-1"/>
    <property type="match status" value="1"/>
</dbReference>
<comment type="caution">
    <text evidence="5">The sequence shown here is derived from an EMBL/GenBank/DDBJ whole genome shotgun (WGS) entry which is preliminary data.</text>
</comment>
<evidence type="ECO:0000256" key="1">
    <source>
        <dbReference type="ARBA" id="ARBA00006429"/>
    </source>
</evidence>
<comment type="similarity">
    <text evidence="1">Belongs to the EndA/NucM nuclease family.</text>
</comment>